<dbReference type="PROSITE" id="PS50943">
    <property type="entry name" value="HTH_CROC1"/>
    <property type="match status" value="1"/>
</dbReference>
<feature type="domain" description="HTH cro/C1-type" evidence="2">
    <location>
        <begin position="11"/>
        <end position="65"/>
    </location>
</feature>
<name>A0A9Y2AHC1_9FIRM</name>
<dbReference type="Pfam" id="PF01381">
    <property type="entry name" value="HTH_3"/>
    <property type="match status" value="1"/>
</dbReference>
<dbReference type="KEGG" id="sgbi:P3F81_08010"/>
<dbReference type="SMART" id="SM00530">
    <property type="entry name" value="HTH_XRE"/>
    <property type="match status" value="1"/>
</dbReference>
<dbReference type="InterPro" id="IPR001387">
    <property type="entry name" value="Cro/C1-type_HTH"/>
</dbReference>
<evidence type="ECO:0000313" key="4">
    <source>
        <dbReference type="Proteomes" id="UP001243623"/>
    </source>
</evidence>
<dbReference type="AlphaFoldDB" id="A0A9Y2AHC1"/>
<dbReference type="SUPFAM" id="SSF47413">
    <property type="entry name" value="lambda repressor-like DNA-binding domains"/>
    <property type="match status" value="1"/>
</dbReference>
<accession>A0A9Y2AHC1</accession>
<dbReference type="GO" id="GO:0003677">
    <property type="term" value="F:DNA binding"/>
    <property type="evidence" value="ECO:0007669"/>
    <property type="project" value="UniProtKB-KW"/>
</dbReference>
<dbReference type="EMBL" id="CP120678">
    <property type="protein sequence ID" value="WIW69862.1"/>
    <property type="molecule type" value="Genomic_DNA"/>
</dbReference>
<dbReference type="RefSeq" id="WP_147669822.1">
    <property type="nucleotide sequence ID" value="NZ_CP120678.1"/>
</dbReference>
<protein>
    <submittedName>
        <fullName evidence="3">Helix-turn-helix transcriptional regulator</fullName>
    </submittedName>
</protein>
<dbReference type="Gene3D" id="1.10.260.40">
    <property type="entry name" value="lambda repressor-like DNA-binding domains"/>
    <property type="match status" value="1"/>
</dbReference>
<proteinExistence type="predicted"/>
<evidence type="ECO:0000259" key="2">
    <source>
        <dbReference type="PROSITE" id="PS50943"/>
    </source>
</evidence>
<dbReference type="PANTHER" id="PTHR46558">
    <property type="entry name" value="TRACRIPTIONAL REGULATORY PROTEIN-RELATED-RELATED"/>
    <property type="match status" value="1"/>
</dbReference>
<dbReference type="PANTHER" id="PTHR46558:SF11">
    <property type="entry name" value="HTH-TYPE TRANSCRIPTIONAL REGULATOR XRE"/>
    <property type="match status" value="1"/>
</dbReference>
<reference evidence="3" key="1">
    <citation type="submission" date="2023-03" db="EMBL/GenBank/DDBJ databases">
        <title>Selenobaculum gbiensis gen. nov. sp. nov., a new bacterium isolated from the gut microbiota of IBD patient.</title>
        <authorList>
            <person name="Yeo S."/>
            <person name="Park H."/>
            <person name="Huh C.S."/>
        </authorList>
    </citation>
    <scope>NUCLEOTIDE SEQUENCE</scope>
    <source>
        <strain evidence="3">ICN-92133</strain>
    </source>
</reference>
<dbReference type="CDD" id="cd00093">
    <property type="entry name" value="HTH_XRE"/>
    <property type="match status" value="1"/>
</dbReference>
<evidence type="ECO:0000256" key="1">
    <source>
        <dbReference type="ARBA" id="ARBA00023125"/>
    </source>
</evidence>
<keyword evidence="4" id="KW-1185">Reference proteome</keyword>
<dbReference type="Proteomes" id="UP001243623">
    <property type="component" value="Chromosome"/>
</dbReference>
<evidence type="ECO:0000313" key="3">
    <source>
        <dbReference type="EMBL" id="WIW69862.1"/>
    </source>
</evidence>
<organism evidence="3 4">
    <name type="scientific">Selenobaculum gibii</name>
    <dbReference type="NCBI Taxonomy" id="3054208"/>
    <lineage>
        <taxon>Bacteria</taxon>
        <taxon>Bacillati</taxon>
        <taxon>Bacillota</taxon>
        <taxon>Negativicutes</taxon>
        <taxon>Selenomonadales</taxon>
        <taxon>Selenomonadaceae</taxon>
        <taxon>Selenobaculum</taxon>
    </lineage>
</organism>
<keyword evidence="1" id="KW-0238">DNA-binding</keyword>
<gene>
    <name evidence="3" type="ORF">P3F81_08010</name>
</gene>
<sequence length="197" mass="23083">MFNKDIFVKILNQLMSDNKISKQELSNIVGVSRQAISKVANGINLPTMDNLVIIANYFAISLDYLAGRNDDPQHEYYLQKAEEELLKDAPEGFEDHYKCYKARFDNKTDLQMIIKYRELKKEWNEEGIIKSIQRYNDVRKQLHRQQQINDFLENPIDQLLAPKKPAFLNQYADPEILGKVAYKMAKEYQTKKDSQSD</sequence>
<dbReference type="InterPro" id="IPR010982">
    <property type="entry name" value="Lambda_DNA-bd_dom_sf"/>
</dbReference>